<sequence>MQFMDTQAQIIGDSDGNRAKITIQTQIPQYGYTEAVTFEDGKNHYVYLKDSASQKCSVERLPPTYNITRFIELAMDKYSGASQYIGKQLVPWTKDLFHAFEVRFDIRGSLILYFSVSTSQLLYIMIKDKPFVYHIPDGLIAKNFKDSDFMFDICPMKDNEYQIIQDLNQFSKFLK</sequence>
<protein>
    <submittedName>
        <fullName evidence="1">Uncharacterized protein</fullName>
    </submittedName>
</protein>
<proteinExistence type="predicted"/>
<dbReference type="AlphaFoldDB" id="A0A078AKK8"/>
<name>A0A078AKK8_STYLE</name>
<evidence type="ECO:0000313" key="2">
    <source>
        <dbReference type="Proteomes" id="UP000039865"/>
    </source>
</evidence>
<dbReference type="InParanoid" id="A0A078AKK8"/>
<dbReference type="Proteomes" id="UP000039865">
    <property type="component" value="Unassembled WGS sequence"/>
</dbReference>
<accession>A0A078AKK8</accession>
<organism evidence="1 2">
    <name type="scientific">Stylonychia lemnae</name>
    <name type="common">Ciliate</name>
    <dbReference type="NCBI Taxonomy" id="5949"/>
    <lineage>
        <taxon>Eukaryota</taxon>
        <taxon>Sar</taxon>
        <taxon>Alveolata</taxon>
        <taxon>Ciliophora</taxon>
        <taxon>Intramacronucleata</taxon>
        <taxon>Spirotrichea</taxon>
        <taxon>Stichotrichia</taxon>
        <taxon>Sporadotrichida</taxon>
        <taxon>Oxytrichidae</taxon>
        <taxon>Stylonychinae</taxon>
        <taxon>Stylonychia</taxon>
    </lineage>
</organism>
<reference evidence="1 2" key="1">
    <citation type="submission" date="2014-06" db="EMBL/GenBank/DDBJ databases">
        <authorList>
            <person name="Swart Estienne"/>
        </authorList>
    </citation>
    <scope>NUCLEOTIDE SEQUENCE [LARGE SCALE GENOMIC DNA]</scope>
    <source>
        <strain evidence="1 2">130c</strain>
    </source>
</reference>
<evidence type="ECO:0000313" key="1">
    <source>
        <dbReference type="EMBL" id="CDW81977.1"/>
    </source>
</evidence>
<keyword evidence="2" id="KW-1185">Reference proteome</keyword>
<gene>
    <name evidence="1" type="primary">Contig15669.g16692</name>
    <name evidence="1" type="ORF">STYLEM_11001</name>
</gene>
<dbReference type="EMBL" id="CCKQ01010462">
    <property type="protein sequence ID" value="CDW81977.1"/>
    <property type="molecule type" value="Genomic_DNA"/>
</dbReference>